<dbReference type="AlphaFoldDB" id="A0A7I7XCE4"/>
<dbReference type="EMBL" id="AP022610">
    <property type="protein sequence ID" value="BBZ26940.1"/>
    <property type="molecule type" value="Genomic_DNA"/>
</dbReference>
<gene>
    <name evidence="1" type="ORF">MMAD_12350</name>
</gene>
<dbReference type="KEGG" id="mmag:MMAD_12350"/>
<accession>A0A7I7XCE4</accession>
<protein>
    <recommendedName>
        <fullName evidence="3">ESX-1 secretion-associated protein</fullName>
    </recommendedName>
</protein>
<dbReference type="RefSeq" id="WP_163733949.1">
    <property type="nucleotide sequence ID" value="NZ_AP022610.1"/>
</dbReference>
<evidence type="ECO:0008006" key="3">
    <source>
        <dbReference type="Google" id="ProtNLM"/>
    </source>
</evidence>
<keyword evidence="2" id="KW-1185">Reference proteome</keyword>
<dbReference type="Proteomes" id="UP000466517">
    <property type="component" value="Chromosome"/>
</dbReference>
<organism evidence="1 2">
    <name type="scientific">Mycolicibacterium madagascariense</name>
    <dbReference type="NCBI Taxonomy" id="212765"/>
    <lineage>
        <taxon>Bacteria</taxon>
        <taxon>Bacillati</taxon>
        <taxon>Actinomycetota</taxon>
        <taxon>Actinomycetes</taxon>
        <taxon>Mycobacteriales</taxon>
        <taxon>Mycobacteriaceae</taxon>
        <taxon>Mycolicibacterium</taxon>
    </lineage>
</organism>
<evidence type="ECO:0000313" key="1">
    <source>
        <dbReference type="EMBL" id="BBZ26940.1"/>
    </source>
</evidence>
<name>A0A7I7XCE4_9MYCO</name>
<proteinExistence type="predicted"/>
<reference evidence="1 2" key="1">
    <citation type="journal article" date="2019" name="Emerg. Microbes Infect.">
        <title>Comprehensive subspecies identification of 175 nontuberculous mycobacteria species based on 7547 genomic profiles.</title>
        <authorList>
            <person name="Matsumoto Y."/>
            <person name="Kinjo T."/>
            <person name="Motooka D."/>
            <person name="Nabeya D."/>
            <person name="Jung N."/>
            <person name="Uechi K."/>
            <person name="Horii T."/>
            <person name="Iida T."/>
            <person name="Fujita J."/>
            <person name="Nakamura S."/>
        </authorList>
    </citation>
    <scope>NUCLEOTIDE SEQUENCE [LARGE SCALE GENOMIC DNA]</scope>
    <source>
        <strain evidence="1 2">JCM 13574</strain>
    </source>
</reference>
<evidence type="ECO:0000313" key="2">
    <source>
        <dbReference type="Proteomes" id="UP000466517"/>
    </source>
</evidence>
<sequence>MGHSESVRADVGELLDAARRWDALAELVDGVVRHLDRLAFDGAVAGAAHAARGDAVRRAVDDVADQVLEWARALREVGAALAASGRRYAEADAVAAARLS</sequence>